<keyword evidence="3" id="KW-0238">DNA-binding</keyword>
<dbReference type="Proteomes" id="UP001377972">
    <property type="component" value="Unassembled WGS sequence"/>
</dbReference>
<keyword evidence="5" id="KW-0540">Nuclease</keyword>
<dbReference type="Pfam" id="PF01420">
    <property type="entry name" value="Methylase_S"/>
    <property type="match status" value="1"/>
</dbReference>
<comment type="similarity">
    <text evidence="1">Belongs to the type-I restriction system S methylase family.</text>
</comment>
<evidence type="ECO:0000259" key="4">
    <source>
        <dbReference type="Pfam" id="PF01420"/>
    </source>
</evidence>
<evidence type="ECO:0000313" key="5">
    <source>
        <dbReference type="EMBL" id="MEJ6498461.1"/>
    </source>
</evidence>
<dbReference type="RefSeq" id="WP_339982862.1">
    <property type="nucleotide sequence ID" value="NZ_JAQPZS010000032.1"/>
</dbReference>
<evidence type="ECO:0000256" key="2">
    <source>
        <dbReference type="ARBA" id="ARBA00022747"/>
    </source>
</evidence>
<dbReference type="GO" id="GO:0004519">
    <property type="term" value="F:endonuclease activity"/>
    <property type="evidence" value="ECO:0007669"/>
    <property type="project" value="UniProtKB-KW"/>
</dbReference>
<dbReference type="CDD" id="cd17267">
    <property type="entry name" value="RMtype1_S_EcoAO83I-TRD1-CR1_like"/>
    <property type="match status" value="1"/>
</dbReference>
<dbReference type="InterPro" id="IPR052021">
    <property type="entry name" value="Type-I_RS_S_subunit"/>
</dbReference>
<dbReference type="EC" id="3.1.21.-" evidence="5"/>
<sequence length="423" mass="48157">MINAWPTKKIKDFCKFNYGKNLPADKRVDGPYPVYGSSSIASYHEDYLIEAPGLIIGRKGTVGKVQLSKENYFPIDTTFYVDKTCTEENIFFLYYFFQLCGFEEMNSDAAVPGLNRNAAINLKVSLPPREVQDKIATVLLAYDDLIENNLKRIKLLEEMAQITYEEWFVRMKFPGHETAVFDEETGLPEGWEISKLGHFIEHEIGGGWGEDEASREFSESAYVIRGTDFDGLPTGNTQNVPLRWHKKSNLASRKLAAGDIIFEVSGGSQNEGVAKTVLMTEELLSLFDEGVMCASFCKLARPKSTEVGHYLFYFLRFLRKIKASEVFEIRSASNIVNYNWTAFLKFQEVNFPCKSLLDEFYAISENSTKQISVLAKQIKLLKEARDILLPRLMTGMIDIKQMEFPEAMLTRLEQQEDKIAASI</sequence>
<dbReference type="InterPro" id="IPR000055">
    <property type="entry name" value="Restrct_endonuc_typeI_TRD"/>
</dbReference>
<keyword evidence="5" id="KW-0378">Hydrolase</keyword>
<protein>
    <submittedName>
        <fullName evidence="5">Restriction endonuclease subunit S</fullName>
        <ecNumber evidence="5">3.1.21.-</ecNumber>
    </submittedName>
</protein>
<dbReference type="SUPFAM" id="SSF116734">
    <property type="entry name" value="DNA methylase specificity domain"/>
    <property type="match status" value="2"/>
</dbReference>
<dbReference type="EMBL" id="JAQPZS010000032">
    <property type="protein sequence ID" value="MEJ6498461.1"/>
    <property type="molecule type" value="Genomic_DNA"/>
</dbReference>
<keyword evidence="6" id="KW-1185">Reference proteome</keyword>
<proteinExistence type="inferred from homology"/>
<evidence type="ECO:0000313" key="6">
    <source>
        <dbReference type="Proteomes" id="UP001377972"/>
    </source>
</evidence>
<evidence type="ECO:0000256" key="3">
    <source>
        <dbReference type="ARBA" id="ARBA00023125"/>
    </source>
</evidence>
<comment type="caution">
    <text evidence="5">The sequence shown here is derived from an EMBL/GenBank/DDBJ whole genome shotgun (WGS) entry which is preliminary data.</text>
</comment>
<dbReference type="InterPro" id="IPR044946">
    <property type="entry name" value="Restrct_endonuc_typeI_TRD_sf"/>
</dbReference>
<gene>
    <name evidence="5" type="ORF">PQI24_20745</name>
</gene>
<dbReference type="GO" id="GO:0016787">
    <property type="term" value="F:hydrolase activity"/>
    <property type="evidence" value="ECO:0007669"/>
    <property type="project" value="UniProtKB-KW"/>
</dbReference>
<dbReference type="Gene3D" id="1.10.287.1120">
    <property type="entry name" value="Bipartite methylase S protein"/>
    <property type="match status" value="1"/>
</dbReference>
<dbReference type="PANTHER" id="PTHR30408:SF13">
    <property type="entry name" value="TYPE I RESTRICTION ENZYME HINDI SPECIFICITY SUBUNIT"/>
    <property type="match status" value="1"/>
</dbReference>
<organism evidence="5 6">
    <name type="scientific">Pseudoalteromonas lipolytica</name>
    <dbReference type="NCBI Taxonomy" id="570156"/>
    <lineage>
        <taxon>Bacteria</taxon>
        <taxon>Pseudomonadati</taxon>
        <taxon>Pseudomonadota</taxon>
        <taxon>Gammaproteobacteria</taxon>
        <taxon>Alteromonadales</taxon>
        <taxon>Pseudoalteromonadaceae</taxon>
        <taxon>Pseudoalteromonas</taxon>
    </lineage>
</organism>
<feature type="domain" description="Type I restriction modification DNA specificity" evidence="4">
    <location>
        <begin position="5"/>
        <end position="157"/>
    </location>
</feature>
<keyword evidence="5" id="KW-0255">Endonuclease</keyword>
<evidence type="ECO:0000256" key="1">
    <source>
        <dbReference type="ARBA" id="ARBA00010923"/>
    </source>
</evidence>
<keyword evidence="2" id="KW-0680">Restriction system</keyword>
<accession>A0ABU8SZI1</accession>
<dbReference type="PANTHER" id="PTHR30408">
    <property type="entry name" value="TYPE-1 RESTRICTION ENZYME ECOKI SPECIFICITY PROTEIN"/>
    <property type="match status" value="1"/>
</dbReference>
<name>A0ABU8SZI1_9GAMM</name>
<reference evidence="5 6" key="1">
    <citation type="submission" date="2023-01" db="EMBL/GenBank/DDBJ databases">
        <title>Trichodesmium-associated heterotrophic epibiont bacteria.</title>
        <authorList>
            <person name="Cleveland C.S."/>
            <person name="Webb E.A."/>
        </authorList>
    </citation>
    <scope>NUCLEOTIDE SEQUENCE [LARGE SCALE GENOMIC DNA]</scope>
    <source>
        <strain evidence="5 6">USCH2</strain>
    </source>
</reference>
<dbReference type="Gene3D" id="3.90.220.20">
    <property type="entry name" value="DNA methylase specificity domains"/>
    <property type="match status" value="2"/>
</dbReference>